<dbReference type="GO" id="GO:0005829">
    <property type="term" value="C:cytosol"/>
    <property type="evidence" value="ECO:0007669"/>
    <property type="project" value="TreeGrafter"/>
</dbReference>
<comment type="cofactor">
    <cofactor evidence="2">
        <name>Mg(2+)</name>
        <dbReference type="ChEBI" id="CHEBI:18420"/>
    </cofactor>
</comment>
<comment type="subunit">
    <text evidence="2">Homodimer.</text>
</comment>
<reference evidence="3 4" key="1">
    <citation type="submission" date="2020-07" db="EMBL/GenBank/DDBJ databases">
        <authorList>
            <person name="Feng X."/>
        </authorList>
    </citation>
    <scope>NUCLEOTIDE SEQUENCE [LARGE SCALE GENOMIC DNA]</scope>
    <source>
        <strain evidence="3 4">JCM31066</strain>
    </source>
</reference>
<dbReference type="UniPathway" id="UPA00078">
    <property type="reaction ID" value="UER00161"/>
</dbReference>
<evidence type="ECO:0000313" key="4">
    <source>
        <dbReference type="Proteomes" id="UP000546464"/>
    </source>
</evidence>
<dbReference type="GO" id="GO:0004141">
    <property type="term" value="F:dethiobiotin synthase activity"/>
    <property type="evidence" value="ECO:0007669"/>
    <property type="project" value="UniProtKB-UniRule"/>
</dbReference>
<keyword evidence="2 3" id="KW-0436">Ligase</keyword>
<comment type="pathway">
    <text evidence="2">Cofactor biosynthesis; biotin biosynthesis; biotin from 7,8-diaminononanoate: step 1/2.</text>
</comment>
<evidence type="ECO:0000256" key="1">
    <source>
        <dbReference type="ARBA" id="ARBA00022756"/>
    </source>
</evidence>
<keyword evidence="1 2" id="KW-0093">Biotin biosynthesis</keyword>
<dbReference type="GO" id="GO:0000287">
    <property type="term" value="F:magnesium ion binding"/>
    <property type="evidence" value="ECO:0007669"/>
    <property type="project" value="UniProtKB-UniRule"/>
</dbReference>
<feature type="binding site" evidence="2">
    <location>
        <position position="108"/>
    </location>
    <ligand>
        <name>Mg(2+)</name>
        <dbReference type="ChEBI" id="CHEBI:18420"/>
    </ligand>
</feature>
<feature type="binding site" evidence="2">
    <location>
        <position position="50"/>
    </location>
    <ligand>
        <name>ATP</name>
        <dbReference type="ChEBI" id="CHEBI:30616"/>
    </ligand>
</feature>
<feature type="active site" evidence="2">
    <location>
        <position position="37"/>
    </location>
</feature>
<dbReference type="EMBL" id="JACHVB010000014">
    <property type="protein sequence ID" value="MBC2593633.1"/>
    <property type="molecule type" value="Genomic_DNA"/>
</dbReference>
<keyword evidence="2" id="KW-0963">Cytoplasm</keyword>
<sequence length="217" mass="23258">MPVFVITGNDTGVGKTRVTAALARELSRLGGAVQIVKPVETGILPGGHGDAETALRHASGKAEAHTLFRFAEPMSPPDAAKREGFTLTLESMLERYRRLPPAAWRLVEGAGGIASPLDTEGRDVCDFAAAIGADALILVVEHRLGAICQARLAHAYAARAGVPVWLWLNQIRPESEAVLLSNREALTGYNLPLCAVLGPDAQEPDWLERPWQATPSR</sequence>
<dbReference type="SUPFAM" id="SSF52540">
    <property type="entry name" value="P-loop containing nucleoside triphosphate hydrolases"/>
    <property type="match status" value="1"/>
</dbReference>
<gene>
    <name evidence="2 3" type="primary">bioD</name>
    <name evidence="3" type="ORF">H5P28_05095</name>
</gene>
<dbReference type="InterPro" id="IPR004472">
    <property type="entry name" value="DTB_synth_BioD"/>
</dbReference>
<feature type="binding site" evidence="2">
    <location>
        <position position="50"/>
    </location>
    <ligand>
        <name>Mg(2+)</name>
        <dbReference type="ChEBI" id="CHEBI:18420"/>
    </ligand>
</feature>
<dbReference type="RefSeq" id="WP_185674636.1">
    <property type="nucleotide sequence ID" value="NZ_JACHVB010000014.1"/>
</dbReference>
<dbReference type="GO" id="GO:0009102">
    <property type="term" value="P:biotin biosynthetic process"/>
    <property type="evidence" value="ECO:0007669"/>
    <property type="project" value="UniProtKB-UniRule"/>
</dbReference>
<keyword evidence="2" id="KW-0547">Nucleotide-binding</keyword>
<dbReference type="NCBIfam" id="TIGR00347">
    <property type="entry name" value="bioD"/>
    <property type="match status" value="1"/>
</dbReference>
<comment type="caution">
    <text evidence="3">The sequence shown here is derived from an EMBL/GenBank/DDBJ whole genome shotgun (WGS) entry which is preliminary data.</text>
</comment>
<comment type="similarity">
    <text evidence="2">Belongs to the dethiobiotin synthetase family.</text>
</comment>
<dbReference type="HAMAP" id="MF_00336">
    <property type="entry name" value="BioD"/>
    <property type="match status" value="1"/>
</dbReference>
<dbReference type="PANTHER" id="PTHR43210">
    <property type="entry name" value="DETHIOBIOTIN SYNTHETASE"/>
    <property type="match status" value="1"/>
</dbReference>
<comment type="subcellular location">
    <subcellularLocation>
        <location evidence="2">Cytoplasm</location>
    </subcellularLocation>
</comment>
<dbReference type="Proteomes" id="UP000546464">
    <property type="component" value="Unassembled WGS sequence"/>
</dbReference>
<feature type="binding site" evidence="2">
    <location>
        <position position="16"/>
    </location>
    <ligand>
        <name>Mg(2+)</name>
        <dbReference type="ChEBI" id="CHEBI:18420"/>
    </ligand>
</feature>
<dbReference type="Gene3D" id="3.40.50.300">
    <property type="entry name" value="P-loop containing nucleotide triphosphate hydrolases"/>
    <property type="match status" value="1"/>
</dbReference>
<dbReference type="PIRSF" id="PIRSF006755">
    <property type="entry name" value="DTB_synth"/>
    <property type="match status" value="1"/>
</dbReference>
<dbReference type="GO" id="GO:0005524">
    <property type="term" value="F:ATP binding"/>
    <property type="evidence" value="ECO:0007669"/>
    <property type="project" value="UniProtKB-UniRule"/>
</dbReference>
<keyword evidence="4" id="KW-1185">Reference proteome</keyword>
<evidence type="ECO:0000256" key="2">
    <source>
        <dbReference type="HAMAP-Rule" id="MF_00336"/>
    </source>
</evidence>
<dbReference type="CDD" id="cd03109">
    <property type="entry name" value="DTBS"/>
    <property type="match status" value="1"/>
</dbReference>
<feature type="binding site" evidence="2">
    <location>
        <begin position="108"/>
        <end position="111"/>
    </location>
    <ligand>
        <name>ATP</name>
        <dbReference type="ChEBI" id="CHEBI:30616"/>
    </ligand>
</feature>
<comment type="function">
    <text evidence="2">Catalyzes a mechanistically unusual reaction, the ATP-dependent insertion of CO2 between the N7 and N8 nitrogen atoms of 7,8-diaminopelargonic acid (DAPA, also called 7,8-diammoniononanoate) to form a ureido ring.</text>
</comment>
<dbReference type="PANTHER" id="PTHR43210:SF5">
    <property type="entry name" value="DETHIOBIOTIN SYNTHETASE"/>
    <property type="match status" value="1"/>
</dbReference>
<dbReference type="InterPro" id="IPR027417">
    <property type="entry name" value="P-loop_NTPase"/>
</dbReference>
<evidence type="ECO:0000313" key="3">
    <source>
        <dbReference type="EMBL" id="MBC2593633.1"/>
    </source>
</evidence>
<dbReference type="Pfam" id="PF13500">
    <property type="entry name" value="AAA_26"/>
    <property type="match status" value="1"/>
</dbReference>
<dbReference type="EC" id="6.3.3.3" evidence="2"/>
<organism evidence="3 4">
    <name type="scientific">Ruficoccus amylovorans</name>
    <dbReference type="NCBI Taxonomy" id="1804625"/>
    <lineage>
        <taxon>Bacteria</taxon>
        <taxon>Pseudomonadati</taxon>
        <taxon>Verrucomicrobiota</taxon>
        <taxon>Opitutia</taxon>
        <taxon>Puniceicoccales</taxon>
        <taxon>Cerasicoccaceae</taxon>
        <taxon>Ruficoccus</taxon>
    </lineage>
</organism>
<keyword evidence="2" id="KW-0479">Metal-binding</keyword>
<comment type="catalytic activity">
    <reaction evidence="2">
        <text>(7R,8S)-7,8-diammoniononanoate + CO2 + ATP = (4R,5S)-dethiobiotin + ADP + phosphate + 3 H(+)</text>
        <dbReference type="Rhea" id="RHEA:15805"/>
        <dbReference type="ChEBI" id="CHEBI:15378"/>
        <dbReference type="ChEBI" id="CHEBI:16526"/>
        <dbReference type="ChEBI" id="CHEBI:30616"/>
        <dbReference type="ChEBI" id="CHEBI:43474"/>
        <dbReference type="ChEBI" id="CHEBI:149469"/>
        <dbReference type="ChEBI" id="CHEBI:149473"/>
        <dbReference type="ChEBI" id="CHEBI:456216"/>
        <dbReference type="EC" id="6.3.3.3"/>
    </reaction>
</comment>
<protein>
    <recommendedName>
        <fullName evidence="2">ATP-dependent dethiobiotin synthetase BioD</fullName>
        <ecNumber evidence="2">6.3.3.3</ecNumber>
    </recommendedName>
    <alternativeName>
        <fullName evidence="2">DTB synthetase</fullName>
        <shortName evidence="2">DTBS</shortName>
    </alternativeName>
    <alternativeName>
        <fullName evidence="2">Dethiobiotin synthase</fullName>
    </alternativeName>
</protein>
<dbReference type="AlphaFoldDB" id="A0A842HAY0"/>
<keyword evidence="2" id="KW-0460">Magnesium</keyword>
<comment type="caution">
    <text evidence="2">Lacks conserved residue(s) required for the propagation of feature annotation.</text>
</comment>
<accession>A0A842HAY0</accession>
<feature type="binding site" evidence="2">
    <location>
        <position position="41"/>
    </location>
    <ligand>
        <name>substrate</name>
    </ligand>
</feature>
<name>A0A842HAY0_9BACT</name>
<keyword evidence="2" id="KW-0067">ATP-binding</keyword>
<proteinExistence type="inferred from homology"/>